<evidence type="ECO:0000313" key="2">
    <source>
        <dbReference type="Proteomes" id="UP001219862"/>
    </source>
</evidence>
<dbReference type="SUPFAM" id="SSF160387">
    <property type="entry name" value="NosL/MerB-like"/>
    <property type="match status" value="1"/>
</dbReference>
<dbReference type="Pfam" id="PF05573">
    <property type="entry name" value="NosL"/>
    <property type="match status" value="1"/>
</dbReference>
<keyword evidence="2" id="KW-1185">Reference proteome</keyword>
<organism evidence="1 2">
    <name type="scientific">Roseateles koreensis</name>
    <dbReference type="NCBI Taxonomy" id="2987526"/>
    <lineage>
        <taxon>Bacteria</taxon>
        <taxon>Pseudomonadati</taxon>
        <taxon>Pseudomonadota</taxon>
        <taxon>Betaproteobacteria</taxon>
        <taxon>Burkholderiales</taxon>
        <taxon>Sphaerotilaceae</taxon>
        <taxon>Roseateles</taxon>
    </lineage>
</organism>
<comment type="caution">
    <text evidence="1">The sequence shown here is derived from an EMBL/GenBank/DDBJ whole genome shotgun (WGS) entry which is preliminary data.</text>
</comment>
<reference evidence="1 2" key="1">
    <citation type="submission" date="2022-10" db="EMBL/GenBank/DDBJ databases">
        <title>paucibacter sp. hw8 Genome sequencing.</title>
        <authorList>
            <person name="Park S."/>
        </authorList>
    </citation>
    <scope>NUCLEOTIDE SEQUENCE [LARGE SCALE GENOMIC DNA]</scope>
    <source>
        <strain evidence="2">hw8</strain>
    </source>
</reference>
<sequence length="186" mass="20718">MNEVTHPLHRTLRHPLQRRTLLLAPLLTLALAACGRDEQASPVGPVEIDAHTTCDLDGMLLSDYAGPKGQIHYVGQAQPVFFCDTVELFNTLLRPEQVKPLRAVYVQDMGLADWDQPHGHWFEAKDGFFVLGSKRHGSMGATVASFVREDRARAFMKDWGGHLLRYSEIKADMVDLSGGALHDGRM</sequence>
<proteinExistence type="predicted"/>
<dbReference type="Gene3D" id="3.30.70.2060">
    <property type="match status" value="1"/>
</dbReference>
<dbReference type="EMBL" id="JAQQXS010000013">
    <property type="protein sequence ID" value="MDC8786442.1"/>
    <property type="molecule type" value="Genomic_DNA"/>
</dbReference>
<dbReference type="PANTHER" id="PTHR41247">
    <property type="entry name" value="HTH-TYPE TRANSCRIPTIONAL REPRESSOR YCNK"/>
    <property type="match status" value="1"/>
</dbReference>
<dbReference type="Gene3D" id="3.30.70.2050">
    <property type="match status" value="1"/>
</dbReference>
<gene>
    <name evidence="1" type="ORF">PRZ01_14725</name>
</gene>
<protein>
    <submittedName>
        <fullName evidence="1">Nitrous oxide reductase accessory protein NosL</fullName>
    </submittedName>
</protein>
<dbReference type="RefSeq" id="WP_273597556.1">
    <property type="nucleotide sequence ID" value="NZ_JAQQXS010000013.1"/>
</dbReference>
<dbReference type="InterPro" id="IPR008719">
    <property type="entry name" value="N2O_reductase_NosL"/>
</dbReference>
<accession>A0ABT5KXF8</accession>
<dbReference type="Proteomes" id="UP001219862">
    <property type="component" value="Unassembled WGS sequence"/>
</dbReference>
<name>A0ABT5KXF8_9BURK</name>
<evidence type="ECO:0000313" key="1">
    <source>
        <dbReference type="EMBL" id="MDC8786442.1"/>
    </source>
</evidence>
<dbReference type="PANTHER" id="PTHR41247:SF1">
    <property type="entry name" value="HTH-TYPE TRANSCRIPTIONAL REPRESSOR YCNK"/>
    <property type="match status" value="1"/>
</dbReference>